<comment type="function">
    <text evidence="6">Catalyzes the deamination of adenosine to inosine at the wobble position 34 of tRNA(Arg2).</text>
</comment>
<dbReference type="AlphaFoldDB" id="A0A916X9E3"/>
<proteinExistence type="inferred from homology"/>
<dbReference type="EC" id="3.5.4.33" evidence="6"/>
<evidence type="ECO:0000313" key="8">
    <source>
        <dbReference type="EMBL" id="GGC56767.1"/>
    </source>
</evidence>
<comment type="catalytic activity">
    <reaction evidence="5 6">
        <text>adenosine(34) in tRNA + H2O + H(+) = inosine(34) in tRNA + NH4(+)</text>
        <dbReference type="Rhea" id="RHEA:43168"/>
        <dbReference type="Rhea" id="RHEA-COMP:10373"/>
        <dbReference type="Rhea" id="RHEA-COMP:10374"/>
        <dbReference type="ChEBI" id="CHEBI:15377"/>
        <dbReference type="ChEBI" id="CHEBI:15378"/>
        <dbReference type="ChEBI" id="CHEBI:28938"/>
        <dbReference type="ChEBI" id="CHEBI:74411"/>
        <dbReference type="ChEBI" id="CHEBI:82852"/>
        <dbReference type="EC" id="3.5.4.33"/>
    </reaction>
</comment>
<evidence type="ECO:0000256" key="3">
    <source>
        <dbReference type="ARBA" id="ARBA00022801"/>
    </source>
</evidence>
<gene>
    <name evidence="6 8" type="primary">tadA</name>
    <name evidence="8" type="ORF">GCM10011387_07930</name>
</gene>
<keyword evidence="9" id="KW-1185">Reference proteome</keyword>
<dbReference type="InterPro" id="IPR016193">
    <property type="entry name" value="Cytidine_deaminase-like"/>
</dbReference>
<dbReference type="InterPro" id="IPR028883">
    <property type="entry name" value="tRNA_aden_deaminase"/>
</dbReference>
<keyword evidence="4 6" id="KW-0862">Zinc</keyword>
<organism evidence="8 9">
    <name type="scientific">Pedobacter quisquiliarum</name>
    <dbReference type="NCBI Taxonomy" id="1834438"/>
    <lineage>
        <taxon>Bacteria</taxon>
        <taxon>Pseudomonadati</taxon>
        <taxon>Bacteroidota</taxon>
        <taxon>Sphingobacteriia</taxon>
        <taxon>Sphingobacteriales</taxon>
        <taxon>Sphingobacteriaceae</taxon>
        <taxon>Pedobacter</taxon>
    </lineage>
</organism>
<dbReference type="PANTHER" id="PTHR11079">
    <property type="entry name" value="CYTOSINE DEAMINASE FAMILY MEMBER"/>
    <property type="match status" value="1"/>
</dbReference>
<evidence type="ECO:0000256" key="6">
    <source>
        <dbReference type="HAMAP-Rule" id="MF_00972"/>
    </source>
</evidence>
<dbReference type="GO" id="GO:0008270">
    <property type="term" value="F:zinc ion binding"/>
    <property type="evidence" value="ECO:0007669"/>
    <property type="project" value="UniProtKB-UniRule"/>
</dbReference>
<feature type="active site" description="Proton donor" evidence="6">
    <location>
        <position position="67"/>
    </location>
</feature>
<comment type="caution">
    <text evidence="8">The sequence shown here is derived from an EMBL/GenBank/DDBJ whole genome shotgun (WGS) entry which is preliminary data.</text>
</comment>
<feature type="binding site" evidence="6">
    <location>
        <position position="65"/>
    </location>
    <ligand>
        <name>Zn(2+)</name>
        <dbReference type="ChEBI" id="CHEBI:29105"/>
        <note>catalytic</note>
    </ligand>
</feature>
<dbReference type="PROSITE" id="PS51747">
    <property type="entry name" value="CYT_DCMP_DEAMINASES_2"/>
    <property type="match status" value="1"/>
</dbReference>
<evidence type="ECO:0000313" key="9">
    <source>
        <dbReference type="Proteomes" id="UP000651668"/>
    </source>
</evidence>
<dbReference type="Pfam" id="PF00383">
    <property type="entry name" value="dCMP_cyt_deam_1"/>
    <property type="match status" value="1"/>
</dbReference>
<comment type="cofactor">
    <cofactor evidence="6">
        <name>Zn(2+)</name>
        <dbReference type="ChEBI" id="CHEBI:29105"/>
    </cofactor>
    <text evidence="6">Binds 1 zinc ion per subunit.</text>
</comment>
<evidence type="ECO:0000259" key="7">
    <source>
        <dbReference type="PROSITE" id="PS51747"/>
    </source>
</evidence>
<accession>A0A916X9E3</accession>
<dbReference type="GO" id="GO:0002100">
    <property type="term" value="P:tRNA wobble adenosine to inosine editing"/>
    <property type="evidence" value="ECO:0007669"/>
    <property type="project" value="UniProtKB-UniRule"/>
</dbReference>
<sequence>MSFYNFAEDKDPKAENEYFMRLAIQEAEKAFAAGEIPVGAVVVCRGRIVGRGHNLTEQLNDVTAHAEMQAFTAASETLGGKYLKECTLYVTVEPCVMCAGASYWTQIGKLVYGAPEPKRGFSSKCSNILHPKTGLESGVLAEECGALMRKFFAARRD</sequence>
<dbReference type="Proteomes" id="UP000651668">
    <property type="component" value="Unassembled WGS sequence"/>
</dbReference>
<feature type="binding site" evidence="6">
    <location>
        <position position="95"/>
    </location>
    <ligand>
        <name>Zn(2+)</name>
        <dbReference type="ChEBI" id="CHEBI:29105"/>
        <note>catalytic</note>
    </ligand>
</feature>
<evidence type="ECO:0000256" key="4">
    <source>
        <dbReference type="ARBA" id="ARBA00022833"/>
    </source>
</evidence>
<feature type="binding site" evidence="6">
    <location>
        <position position="98"/>
    </location>
    <ligand>
        <name>Zn(2+)</name>
        <dbReference type="ChEBI" id="CHEBI:29105"/>
        <note>catalytic</note>
    </ligand>
</feature>
<keyword evidence="1 6" id="KW-0819">tRNA processing</keyword>
<dbReference type="EMBL" id="BMIL01000002">
    <property type="protein sequence ID" value="GGC56767.1"/>
    <property type="molecule type" value="Genomic_DNA"/>
</dbReference>
<dbReference type="Gene3D" id="3.40.140.10">
    <property type="entry name" value="Cytidine Deaminase, domain 2"/>
    <property type="match status" value="1"/>
</dbReference>
<dbReference type="PANTHER" id="PTHR11079:SF202">
    <property type="entry name" value="TRNA-SPECIFIC ADENOSINE DEAMINASE"/>
    <property type="match status" value="1"/>
</dbReference>
<dbReference type="RefSeq" id="WP_188625541.1">
    <property type="nucleotide sequence ID" value="NZ_BMIL01000002.1"/>
</dbReference>
<evidence type="ECO:0000256" key="5">
    <source>
        <dbReference type="ARBA" id="ARBA00048045"/>
    </source>
</evidence>
<dbReference type="HAMAP" id="MF_00972">
    <property type="entry name" value="tRNA_aden_deaminase"/>
    <property type="match status" value="1"/>
</dbReference>
<comment type="subunit">
    <text evidence="6">Homodimer.</text>
</comment>
<name>A0A916X9E3_9SPHI</name>
<protein>
    <recommendedName>
        <fullName evidence="6">tRNA-specific adenosine deaminase</fullName>
        <ecNumber evidence="6">3.5.4.33</ecNumber>
    </recommendedName>
</protein>
<dbReference type="CDD" id="cd01285">
    <property type="entry name" value="nucleoside_deaminase"/>
    <property type="match status" value="1"/>
</dbReference>
<feature type="domain" description="CMP/dCMP-type deaminase" evidence="7">
    <location>
        <begin position="14"/>
        <end position="124"/>
    </location>
</feature>
<dbReference type="InterPro" id="IPR002125">
    <property type="entry name" value="CMP_dCMP_dom"/>
</dbReference>
<keyword evidence="2 6" id="KW-0479">Metal-binding</keyword>
<reference evidence="8" key="2">
    <citation type="submission" date="2020-09" db="EMBL/GenBank/DDBJ databases">
        <authorList>
            <person name="Sun Q."/>
            <person name="Zhou Y."/>
        </authorList>
    </citation>
    <scope>NUCLEOTIDE SEQUENCE</scope>
    <source>
        <strain evidence="8">CGMCC 1.15343</strain>
    </source>
</reference>
<evidence type="ECO:0000256" key="1">
    <source>
        <dbReference type="ARBA" id="ARBA00022694"/>
    </source>
</evidence>
<dbReference type="SUPFAM" id="SSF53927">
    <property type="entry name" value="Cytidine deaminase-like"/>
    <property type="match status" value="1"/>
</dbReference>
<evidence type="ECO:0000256" key="2">
    <source>
        <dbReference type="ARBA" id="ARBA00022723"/>
    </source>
</evidence>
<dbReference type="GO" id="GO:0052717">
    <property type="term" value="F:tRNA-specific adenosine-34 deaminase activity"/>
    <property type="evidence" value="ECO:0007669"/>
    <property type="project" value="UniProtKB-UniRule"/>
</dbReference>
<reference evidence="8" key="1">
    <citation type="journal article" date="2014" name="Int. J. Syst. Evol. Microbiol.">
        <title>Complete genome sequence of Corynebacterium casei LMG S-19264T (=DSM 44701T), isolated from a smear-ripened cheese.</title>
        <authorList>
            <consortium name="US DOE Joint Genome Institute (JGI-PGF)"/>
            <person name="Walter F."/>
            <person name="Albersmeier A."/>
            <person name="Kalinowski J."/>
            <person name="Ruckert C."/>
        </authorList>
    </citation>
    <scope>NUCLEOTIDE SEQUENCE</scope>
    <source>
        <strain evidence="8">CGMCC 1.15343</strain>
    </source>
</reference>
<comment type="similarity">
    <text evidence="6">Belongs to the cytidine and deoxycytidylate deaminase family.</text>
</comment>
<keyword evidence="3 6" id="KW-0378">Hydrolase</keyword>